<gene>
    <name evidence="2" type="ORF">ACFP0N_15150</name>
</gene>
<name>A0ABW1EWW0_9ACTN</name>
<comment type="caution">
    <text evidence="2">The sequence shown here is derived from an EMBL/GenBank/DDBJ whole genome shotgun (WGS) entry which is preliminary data.</text>
</comment>
<accession>A0ABW1EWW0</accession>
<dbReference type="Proteomes" id="UP001596067">
    <property type="component" value="Unassembled WGS sequence"/>
</dbReference>
<protein>
    <submittedName>
        <fullName evidence="2">Uncharacterized protein</fullName>
    </submittedName>
</protein>
<evidence type="ECO:0000313" key="2">
    <source>
        <dbReference type="EMBL" id="MFC5886301.1"/>
    </source>
</evidence>
<evidence type="ECO:0000256" key="1">
    <source>
        <dbReference type="SAM" id="Phobius"/>
    </source>
</evidence>
<keyword evidence="1" id="KW-0472">Membrane</keyword>
<keyword evidence="3" id="KW-1185">Reference proteome</keyword>
<evidence type="ECO:0000313" key="3">
    <source>
        <dbReference type="Proteomes" id="UP001596067"/>
    </source>
</evidence>
<sequence length="181" mass="19139">MSTDPGRRAVEPNAGAEELVAPGSIRHSLIELAVAAVLAEILFGLVGGLPAAAAGAVLFALAALPTARYVAGAGFLDVGLRRRSRLMDSHEPGLGDWRWTVRQGLAPDGDVQPLRGRLQRLFAARLSEAHNLSLADDRDRDRAADLIGPGLWPWIDPAAQAPAPTVPPDVLLALVDRLESL</sequence>
<proteinExistence type="predicted"/>
<dbReference type="EMBL" id="JBHSOD010000016">
    <property type="protein sequence ID" value="MFC5886301.1"/>
    <property type="molecule type" value="Genomic_DNA"/>
</dbReference>
<organism evidence="2 3">
    <name type="scientific">Kitasatospora aburaviensis</name>
    <dbReference type="NCBI Taxonomy" id="67265"/>
    <lineage>
        <taxon>Bacteria</taxon>
        <taxon>Bacillati</taxon>
        <taxon>Actinomycetota</taxon>
        <taxon>Actinomycetes</taxon>
        <taxon>Kitasatosporales</taxon>
        <taxon>Streptomycetaceae</taxon>
        <taxon>Kitasatospora</taxon>
    </lineage>
</organism>
<keyword evidence="1" id="KW-1133">Transmembrane helix</keyword>
<keyword evidence="1" id="KW-0812">Transmembrane</keyword>
<reference evidence="3" key="1">
    <citation type="journal article" date="2019" name="Int. J. Syst. Evol. Microbiol.">
        <title>The Global Catalogue of Microorganisms (GCM) 10K type strain sequencing project: providing services to taxonomists for standard genome sequencing and annotation.</title>
        <authorList>
            <consortium name="The Broad Institute Genomics Platform"/>
            <consortium name="The Broad Institute Genome Sequencing Center for Infectious Disease"/>
            <person name="Wu L."/>
            <person name="Ma J."/>
        </authorList>
    </citation>
    <scope>NUCLEOTIDE SEQUENCE [LARGE SCALE GENOMIC DNA]</scope>
    <source>
        <strain evidence="3">CGMCC 4.1469</strain>
    </source>
</reference>
<feature type="transmembrane region" description="Helical" evidence="1">
    <location>
        <begin position="52"/>
        <end position="76"/>
    </location>
</feature>
<dbReference type="RefSeq" id="WP_313761807.1">
    <property type="nucleotide sequence ID" value="NZ_BAAAVH010000101.1"/>
</dbReference>